<comment type="caution">
    <text evidence="2">The sequence shown here is derived from an EMBL/GenBank/DDBJ whole genome shotgun (WGS) entry which is preliminary data.</text>
</comment>
<accession>A0ABR4D7D1</accession>
<feature type="compositionally biased region" description="Pro residues" evidence="1">
    <location>
        <begin position="135"/>
        <end position="151"/>
    </location>
</feature>
<name>A0ABR4D7D1_9PEZI</name>
<reference evidence="2 3" key="1">
    <citation type="journal article" date="2024" name="Commun. Biol.">
        <title>Comparative genomic analysis of thermophilic fungi reveals convergent evolutionary adaptations and gene losses.</title>
        <authorList>
            <person name="Steindorff A.S."/>
            <person name="Aguilar-Pontes M.V."/>
            <person name="Robinson A.J."/>
            <person name="Andreopoulos B."/>
            <person name="LaButti K."/>
            <person name="Kuo A."/>
            <person name="Mondo S."/>
            <person name="Riley R."/>
            <person name="Otillar R."/>
            <person name="Haridas S."/>
            <person name="Lipzen A."/>
            <person name="Grimwood J."/>
            <person name="Schmutz J."/>
            <person name="Clum A."/>
            <person name="Reid I.D."/>
            <person name="Moisan M.C."/>
            <person name="Butler G."/>
            <person name="Nguyen T.T.M."/>
            <person name="Dewar K."/>
            <person name="Conant G."/>
            <person name="Drula E."/>
            <person name="Henrissat B."/>
            <person name="Hansel C."/>
            <person name="Singer S."/>
            <person name="Hutchinson M.I."/>
            <person name="de Vries R.P."/>
            <person name="Natvig D.O."/>
            <person name="Powell A.J."/>
            <person name="Tsang A."/>
            <person name="Grigoriev I.V."/>
        </authorList>
    </citation>
    <scope>NUCLEOTIDE SEQUENCE [LARGE SCALE GENOMIC DNA]</scope>
    <source>
        <strain evidence="2 3">ATCC 22073</strain>
    </source>
</reference>
<protein>
    <submittedName>
        <fullName evidence="2">Uncharacterized protein</fullName>
    </submittedName>
</protein>
<feature type="region of interest" description="Disordered" evidence="1">
    <location>
        <begin position="28"/>
        <end position="170"/>
    </location>
</feature>
<sequence length="178" mass="18982">MPTLHKELKVSHPRAARFLIWCAGQDPGRYLSKEDAGSKKAKPSTSKSGRSSRASGRHIPNNWARQVTAEDDDDEYSSSESGDESYPPPNQGRYPPRQGKAAHGVPPQSPAGGVPPGVFKPVYNPPRATFMAPPGAAPRPQPQVNYAPPPAGGARGPAPPSGGQFVQDRNGIKVFMPR</sequence>
<organism evidence="2 3">
    <name type="scientific">Remersonia thermophila</name>
    <dbReference type="NCBI Taxonomy" id="72144"/>
    <lineage>
        <taxon>Eukaryota</taxon>
        <taxon>Fungi</taxon>
        <taxon>Dikarya</taxon>
        <taxon>Ascomycota</taxon>
        <taxon>Pezizomycotina</taxon>
        <taxon>Sordariomycetes</taxon>
        <taxon>Sordariomycetidae</taxon>
        <taxon>Sordariales</taxon>
        <taxon>Sordariales incertae sedis</taxon>
        <taxon>Remersonia</taxon>
    </lineage>
</organism>
<dbReference type="RefSeq" id="XP_070864963.1">
    <property type="nucleotide sequence ID" value="XM_071012204.1"/>
</dbReference>
<dbReference type="EMBL" id="JAZGUE010000005">
    <property type="protein sequence ID" value="KAL2266236.1"/>
    <property type="molecule type" value="Genomic_DNA"/>
</dbReference>
<evidence type="ECO:0000256" key="1">
    <source>
        <dbReference type="SAM" id="MobiDB-lite"/>
    </source>
</evidence>
<feature type="compositionally biased region" description="Low complexity" evidence="1">
    <location>
        <begin position="43"/>
        <end position="54"/>
    </location>
</feature>
<proteinExistence type="predicted"/>
<evidence type="ECO:0000313" key="2">
    <source>
        <dbReference type="EMBL" id="KAL2266236.1"/>
    </source>
</evidence>
<dbReference type="GeneID" id="98126848"/>
<keyword evidence="3" id="KW-1185">Reference proteome</keyword>
<feature type="compositionally biased region" description="Acidic residues" evidence="1">
    <location>
        <begin position="69"/>
        <end position="83"/>
    </location>
</feature>
<gene>
    <name evidence="2" type="ORF">VTJ83DRAFT_5588</name>
</gene>
<dbReference type="Proteomes" id="UP001600064">
    <property type="component" value="Unassembled WGS sequence"/>
</dbReference>
<evidence type="ECO:0000313" key="3">
    <source>
        <dbReference type="Proteomes" id="UP001600064"/>
    </source>
</evidence>